<dbReference type="Proteomes" id="UP000295729">
    <property type="component" value="Unassembled WGS sequence"/>
</dbReference>
<sequence length="452" mass="49138">MSRYLIQNLHAMPTVAGSANSIRIQGDVITAIGEDLPLEDGETAIDGRHCVAYPGFVNTHHHLAQSVLKGIPEGRQVPLGEWLAQVPYRYWPKITPDDMYVAAKVGFYELLRSGVATCADQHYLYHAGTSPELEDAVWQAAEELGIRFVLCRGATTTTGSHRGMQGNRIQPETLDLAISRMEASRQRYHDGSDLSMRRLVVAPTSLVHTSPRDDLLAFGEFAKAHGLKRHTHLLEVSYDEQVAQTQHGMSAVDYADSCGWLGEDVWFAHLVKADRPAIDKLARSGTRIAHCPTSNSRLGSGIAPVIDMAKAGMKITLGVDGSASSEGGSMLQEMNFAWLLHRTQHGADATSPEGVMGWATENGADLLGFKTGKLALGYGADIVLYRLDSPRLAGIHQSEWAPVMAGEPSEIHMSFVNGKPVVQGGRVLGVDEQQLTQDAMNVVQRLKSLVNS</sequence>
<evidence type="ECO:0000259" key="3">
    <source>
        <dbReference type="Pfam" id="PF01979"/>
    </source>
</evidence>
<dbReference type="OrthoDB" id="9787621at2"/>
<evidence type="ECO:0000313" key="5">
    <source>
        <dbReference type="Proteomes" id="UP000295729"/>
    </source>
</evidence>
<dbReference type="GO" id="GO:0016810">
    <property type="term" value="F:hydrolase activity, acting on carbon-nitrogen (but not peptide) bonds"/>
    <property type="evidence" value="ECO:0007669"/>
    <property type="project" value="InterPro"/>
</dbReference>
<dbReference type="InterPro" id="IPR011059">
    <property type="entry name" value="Metal-dep_hydrolase_composite"/>
</dbReference>
<dbReference type="SUPFAM" id="SSF51556">
    <property type="entry name" value="Metallo-dependent hydrolases"/>
    <property type="match status" value="1"/>
</dbReference>
<name>A0A4R6XAZ7_9GAMM</name>
<dbReference type="InterPro" id="IPR032466">
    <property type="entry name" value="Metal_Hydrolase"/>
</dbReference>
<evidence type="ECO:0000256" key="2">
    <source>
        <dbReference type="ARBA" id="ARBA00022801"/>
    </source>
</evidence>
<dbReference type="Gene3D" id="3.20.20.140">
    <property type="entry name" value="Metal-dependent hydrolases"/>
    <property type="match status" value="1"/>
</dbReference>
<dbReference type="InterPro" id="IPR006680">
    <property type="entry name" value="Amidohydro-rel"/>
</dbReference>
<evidence type="ECO:0000256" key="1">
    <source>
        <dbReference type="ARBA" id="ARBA00006745"/>
    </source>
</evidence>
<dbReference type="AlphaFoldDB" id="A0A4R6XAZ7"/>
<reference evidence="4 5" key="1">
    <citation type="submission" date="2019-03" db="EMBL/GenBank/DDBJ databases">
        <title>Genomic Encyclopedia of Type Strains, Phase IV (KMG-IV): sequencing the most valuable type-strain genomes for metagenomic binning, comparative biology and taxonomic classification.</title>
        <authorList>
            <person name="Goeker M."/>
        </authorList>
    </citation>
    <scope>NUCLEOTIDE SEQUENCE [LARGE SCALE GENOMIC DNA]</scope>
    <source>
        <strain evidence="4 5">DSM 5604</strain>
    </source>
</reference>
<feature type="domain" description="Amidohydrolase-related" evidence="3">
    <location>
        <begin position="52"/>
        <end position="421"/>
    </location>
</feature>
<dbReference type="SUPFAM" id="SSF51338">
    <property type="entry name" value="Composite domain of metallo-dependent hydrolases"/>
    <property type="match status" value="2"/>
</dbReference>
<dbReference type="PANTHER" id="PTHR43794:SF11">
    <property type="entry name" value="AMIDOHYDROLASE-RELATED DOMAIN-CONTAINING PROTEIN"/>
    <property type="match status" value="1"/>
</dbReference>
<organism evidence="4 5">
    <name type="scientific">Marinomonas communis</name>
    <dbReference type="NCBI Taxonomy" id="28254"/>
    <lineage>
        <taxon>Bacteria</taxon>
        <taxon>Pseudomonadati</taxon>
        <taxon>Pseudomonadota</taxon>
        <taxon>Gammaproteobacteria</taxon>
        <taxon>Oceanospirillales</taxon>
        <taxon>Oceanospirillaceae</taxon>
        <taxon>Marinomonas</taxon>
    </lineage>
</organism>
<comment type="caution">
    <text evidence="4">The sequence shown here is derived from an EMBL/GenBank/DDBJ whole genome shotgun (WGS) entry which is preliminary data.</text>
</comment>
<keyword evidence="2 4" id="KW-0378">Hydrolase</keyword>
<dbReference type="RefSeq" id="WP_133561362.1">
    <property type="nucleotide sequence ID" value="NZ_SNZA01000002.1"/>
</dbReference>
<gene>
    <name evidence="4" type="ORF">C8D85_1576</name>
</gene>
<accession>A0A4R6XAZ7</accession>
<dbReference type="Pfam" id="PF01979">
    <property type="entry name" value="Amidohydro_1"/>
    <property type="match status" value="1"/>
</dbReference>
<dbReference type="InterPro" id="IPR050287">
    <property type="entry name" value="MTA/SAH_deaminase"/>
</dbReference>
<dbReference type="CDD" id="cd01298">
    <property type="entry name" value="ATZ_TRZ_like"/>
    <property type="match status" value="1"/>
</dbReference>
<protein>
    <submittedName>
        <fullName evidence="4">Cytosine/adenosine deaminase-related metal-dependent hydrolase</fullName>
    </submittedName>
</protein>
<dbReference type="PANTHER" id="PTHR43794">
    <property type="entry name" value="AMINOHYDROLASE SSNA-RELATED"/>
    <property type="match status" value="1"/>
</dbReference>
<keyword evidence="5" id="KW-1185">Reference proteome</keyword>
<dbReference type="Gene3D" id="2.30.40.10">
    <property type="entry name" value="Urease, subunit C, domain 1"/>
    <property type="match status" value="1"/>
</dbReference>
<proteinExistence type="inferred from homology"/>
<evidence type="ECO:0000313" key="4">
    <source>
        <dbReference type="EMBL" id="TDR14043.1"/>
    </source>
</evidence>
<dbReference type="EMBL" id="SNZA01000002">
    <property type="protein sequence ID" value="TDR14043.1"/>
    <property type="molecule type" value="Genomic_DNA"/>
</dbReference>
<dbReference type="NCBIfam" id="NF009059">
    <property type="entry name" value="PRK12393.1"/>
    <property type="match status" value="1"/>
</dbReference>
<comment type="similarity">
    <text evidence="1">Belongs to the metallo-dependent hydrolases superfamily. ATZ/TRZ family.</text>
</comment>